<accession>A0A399G0Z4</accession>
<dbReference type="AlphaFoldDB" id="A0A399G0Z4"/>
<feature type="compositionally biased region" description="Polar residues" evidence="1">
    <location>
        <begin position="1"/>
        <end position="11"/>
    </location>
</feature>
<keyword evidence="3" id="KW-1185">Reference proteome</keyword>
<proteinExistence type="predicted"/>
<dbReference type="EMBL" id="CP063196">
    <property type="protein sequence ID" value="UOE22176.1"/>
    <property type="molecule type" value="Genomic_DNA"/>
</dbReference>
<evidence type="ECO:0000256" key="1">
    <source>
        <dbReference type="SAM" id="MobiDB-lite"/>
    </source>
</evidence>
<evidence type="ECO:0000313" key="3">
    <source>
        <dbReference type="Proteomes" id="UP000265719"/>
    </source>
</evidence>
<feature type="region of interest" description="Disordered" evidence="1">
    <location>
        <begin position="1"/>
        <end position="21"/>
    </location>
</feature>
<name>A0A399G0Z4_9ACTN</name>
<dbReference type="Proteomes" id="UP000265719">
    <property type="component" value="Chromosome"/>
</dbReference>
<sequence>MTAQHLNGHRSSYSDDTDGECVEAAETPGAVLVRESSGHLDFAPGAWSAFLADLKAERL</sequence>
<dbReference type="KEGG" id="thao:NI17_021305"/>
<evidence type="ECO:0000313" key="2">
    <source>
        <dbReference type="EMBL" id="UOE22176.1"/>
    </source>
</evidence>
<dbReference type="Pfam" id="PF04149">
    <property type="entry name" value="DUF397"/>
    <property type="match status" value="1"/>
</dbReference>
<organism evidence="2 3">
    <name type="scientific">Thermobifida halotolerans</name>
    <dbReference type="NCBI Taxonomy" id="483545"/>
    <lineage>
        <taxon>Bacteria</taxon>
        <taxon>Bacillati</taxon>
        <taxon>Actinomycetota</taxon>
        <taxon>Actinomycetes</taxon>
        <taxon>Streptosporangiales</taxon>
        <taxon>Nocardiopsidaceae</taxon>
        <taxon>Thermobifida</taxon>
    </lineage>
</organism>
<dbReference type="InterPro" id="IPR007278">
    <property type="entry name" value="DUF397"/>
</dbReference>
<protein>
    <submittedName>
        <fullName evidence="2">DUF397 domain-containing protein</fullName>
    </submittedName>
</protein>
<gene>
    <name evidence="2" type="ORF">NI17_021305</name>
</gene>
<reference evidence="2" key="1">
    <citation type="submission" date="2020-10" db="EMBL/GenBank/DDBJ databases">
        <title>De novo genome project of the cellulose decomposer Thermobifida halotolerans type strain.</title>
        <authorList>
            <person name="Nagy I."/>
            <person name="Horvath B."/>
            <person name="Kukolya J."/>
            <person name="Nagy I."/>
            <person name="Orsini M."/>
        </authorList>
    </citation>
    <scope>NUCLEOTIDE SEQUENCE</scope>
    <source>
        <strain evidence="2">DSM 44931</strain>
    </source>
</reference>
<dbReference type="OrthoDB" id="3483392at2"/>